<protein>
    <submittedName>
        <fullName evidence="3">Gag-Pol polyprotein</fullName>
    </submittedName>
</protein>
<dbReference type="PROSITE" id="PS50994">
    <property type="entry name" value="INTEGRASE"/>
    <property type="match status" value="1"/>
</dbReference>
<dbReference type="InterPro" id="IPR001584">
    <property type="entry name" value="Integrase_cat-core"/>
</dbReference>
<organism evidence="3 4">
    <name type="scientific">Merluccius polli</name>
    <name type="common">Benguela hake</name>
    <name type="synonym">Merluccius cadenati</name>
    <dbReference type="NCBI Taxonomy" id="89951"/>
    <lineage>
        <taxon>Eukaryota</taxon>
        <taxon>Metazoa</taxon>
        <taxon>Chordata</taxon>
        <taxon>Craniata</taxon>
        <taxon>Vertebrata</taxon>
        <taxon>Euteleostomi</taxon>
        <taxon>Actinopterygii</taxon>
        <taxon>Neopterygii</taxon>
        <taxon>Teleostei</taxon>
        <taxon>Neoteleostei</taxon>
        <taxon>Acanthomorphata</taxon>
        <taxon>Zeiogadaria</taxon>
        <taxon>Gadariae</taxon>
        <taxon>Gadiformes</taxon>
        <taxon>Gadoidei</taxon>
        <taxon>Merlucciidae</taxon>
        <taxon>Merluccius</taxon>
    </lineage>
</organism>
<gene>
    <name evidence="3" type="primary">pol_8</name>
    <name evidence="3" type="ORF">N1851_010633</name>
</gene>
<dbReference type="FunFam" id="3.30.420.10:FF:000032">
    <property type="entry name" value="Retrovirus-related Pol polyprotein from transposon 297-like Protein"/>
    <property type="match status" value="1"/>
</dbReference>
<feature type="domain" description="Integrase catalytic" evidence="2">
    <location>
        <begin position="5"/>
        <end position="101"/>
    </location>
</feature>
<dbReference type="PANTHER" id="PTHR37984:SF15">
    <property type="entry name" value="INTEGRASE CATALYTIC DOMAIN-CONTAINING PROTEIN"/>
    <property type="match status" value="1"/>
</dbReference>
<evidence type="ECO:0000256" key="1">
    <source>
        <dbReference type="SAM" id="MobiDB-lite"/>
    </source>
</evidence>
<dbReference type="InterPro" id="IPR012337">
    <property type="entry name" value="RNaseH-like_sf"/>
</dbReference>
<evidence type="ECO:0000313" key="4">
    <source>
        <dbReference type="Proteomes" id="UP001174136"/>
    </source>
</evidence>
<dbReference type="SUPFAM" id="SSF53098">
    <property type="entry name" value="Ribonuclease H-like"/>
    <property type="match status" value="1"/>
</dbReference>
<keyword evidence="4" id="KW-1185">Reference proteome</keyword>
<dbReference type="InterPro" id="IPR050951">
    <property type="entry name" value="Retrovirus_Pol_polyprotein"/>
</dbReference>
<reference evidence="3" key="1">
    <citation type="journal article" date="2023" name="Front. Mar. Sci.">
        <title>A new Merluccius polli reference genome to investigate the effects of global change in West African waters.</title>
        <authorList>
            <person name="Mateo J.L."/>
            <person name="Blanco-Fernandez C."/>
            <person name="Garcia-Vazquez E."/>
            <person name="Machado-Schiaffino G."/>
        </authorList>
    </citation>
    <scope>NUCLEOTIDE SEQUENCE</scope>
    <source>
        <strain evidence="3">C29</strain>
        <tissue evidence="3">Fin</tissue>
    </source>
</reference>
<sequence>MGSITSNSPLELVCIVFLHLETCRGGYEYILVVVDHFTRFAQAYPTRNKAGKTAADRLFNDFIPRFGYPANLHHDQGREFENELFKTLRQLAGVAHSRTSPAILRKDSIAHYYRCSAPWERKENWKDNLPHVLHAYNCTKHEATGFSPHYSLYGRHPRLPVDILFGLMTDEGTETNGPRGYAEKWAGKMVEACLGTESFERGGPGKLRPYWEQLIYIVREQVGDNPVYKVSPEAGGRPVRTLHRNLLLQVNNLPVDPPQNPTTNTAESQRRKNRASDTPQLTHSAQT</sequence>
<dbReference type="GO" id="GO:0015074">
    <property type="term" value="P:DNA integration"/>
    <property type="evidence" value="ECO:0007669"/>
    <property type="project" value="InterPro"/>
</dbReference>
<dbReference type="GO" id="GO:0003676">
    <property type="term" value="F:nucleic acid binding"/>
    <property type="evidence" value="ECO:0007669"/>
    <property type="project" value="InterPro"/>
</dbReference>
<feature type="region of interest" description="Disordered" evidence="1">
    <location>
        <begin position="251"/>
        <end position="287"/>
    </location>
</feature>
<evidence type="ECO:0000313" key="3">
    <source>
        <dbReference type="EMBL" id="KAK0148949.1"/>
    </source>
</evidence>
<accession>A0AA47MYL5</accession>
<dbReference type="EMBL" id="JAOPHQ010001991">
    <property type="protein sequence ID" value="KAK0148949.1"/>
    <property type="molecule type" value="Genomic_DNA"/>
</dbReference>
<evidence type="ECO:0000259" key="2">
    <source>
        <dbReference type="PROSITE" id="PS50994"/>
    </source>
</evidence>
<feature type="compositionally biased region" description="Polar residues" evidence="1">
    <location>
        <begin position="276"/>
        <end position="287"/>
    </location>
</feature>
<dbReference type="InterPro" id="IPR036397">
    <property type="entry name" value="RNaseH_sf"/>
</dbReference>
<proteinExistence type="predicted"/>
<dbReference type="PANTHER" id="PTHR37984">
    <property type="entry name" value="PROTEIN CBG26694"/>
    <property type="match status" value="1"/>
</dbReference>
<name>A0AA47MYL5_MERPO</name>
<dbReference type="AlphaFoldDB" id="A0AA47MYL5"/>
<comment type="caution">
    <text evidence="3">The sequence shown here is derived from an EMBL/GenBank/DDBJ whole genome shotgun (WGS) entry which is preliminary data.</text>
</comment>
<dbReference type="Proteomes" id="UP001174136">
    <property type="component" value="Unassembled WGS sequence"/>
</dbReference>
<dbReference type="Gene3D" id="3.30.420.10">
    <property type="entry name" value="Ribonuclease H-like superfamily/Ribonuclease H"/>
    <property type="match status" value="1"/>
</dbReference>
<dbReference type="Pfam" id="PF00665">
    <property type="entry name" value="rve"/>
    <property type="match status" value="1"/>
</dbReference>